<evidence type="ECO:0000313" key="6">
    <source>
        <dbReference type="Proteomes" id="UP000829720"/>
    </source>
</evidence>
<feature type="region of interest" description="Disordered" evidence="1">
    <location>
        <begin position="270"/>
        <end position="305"/>
    </location>
</feature>
<accession>A0A8T3CTC1</accession>
<dbReference type="InterPro" id="IPR013106">
    <property type="entry name" value="Ig_V-set"/>
</dbReference>
<evidence type="ECO:0000256" key="3">
    <source>
        <dbReference type="SAM" id="SignalP"/>
    </source>
</evidence>
<evidence type="ECO:0000256" key="1">
    <source>
        <dbReference type="SAM" id="MobiDB-lite"/>
    </source>
</evidence>
<keyword evidence="2" id="KW-1133">Transmembrane helix</keyword>
<gene>
    <name evidence="5" type="ORF">AGOR_G00192050</name>
</gene>
<protein>
    <recommendedName>
        <fullName evidence="4">Ig-like domain-containing protein</fullName>
    </recommendedName>
</protein>
<dbReference type="PANTHER" id="PTHR21063">
    <property type="entry name" value="LFA-3"/>
    <property type="match status" value="1"/>
</dbReference>
<keyword evidence="3" id="KW-0732">Signal</keyword>
<evidence type="ECO:0000256" key="2">
    <source>
        <dbReference type="SAM" id="Phobius"/>
    </source>
</evidence>
<dbReference type="InterPro" id="IPR007110">
    <property type="entry name" value="Ig-like_dom"/>
</dbReference>
<dbReference type="InterPro" id="IPR036179">
    <property type="entry name" value="Ig-like_dom_sf"/>
</dbReference>
<keyword evidence="2" id="KW-0472">Membrane</keyword>
<feature type="chain" id="PRO_5035754549" description="Ig-like domain-containing protein" evidence="3">
    <location>
        <begin position="28"/>
        <end position="320"/>
    </location>
</feature>
<comment type="caution">
    <text evidence="5">The sequence shown here is derived from an EMBL/GenBank/DDBJ whole genome shotgun (WGS) entry which is preliminary data.</text>
</comment>
<dbReference type="AlphaFoldDB" id="A0A8T3CTC1"/>
<organism evidence="5 6">
    <name type="scientific">Albula goreensis</name>
    <dbReference type="NCBI Taxonomy" id="1534307"/>
    <lineage>
        <taxon>Eukaryota</taxon>
        <taxon>Metazoa</taxon>
        <taxon>Chordata</taxon>
        <taxon>Craniata</taxon>
        <taxon>Vertebrata</taxon>
        <taxon>Euteleostomi</taxon>
        <taxon>Actinopterygii</taxon>
        <taxon>Neopterygii</taxon>
        <taxon>Teleostei</taxon>
        <taxon>Albuliformes</taxon>
        <taxon>Albulidae</taxon>
        <taxon>Albula</taxon>
    </lineage>
</organism>
<dbReference type="Proteomes" id="UP000829720">
    <property type="component" value="Unassembled WGS sequence"/>
</dbReference>
<feature type="signal peptide" evidence="3">
    <location>
        <begin position="1"/>
        <end position="27"/>
    </location>
</feature>
<proteinExistence type="predicted"/>
<evidence type="ECO:0000259" key="4">
    <source>
        <dbReference type="PROSITE" id="PS50835"/>
    </source>
</evidence>
<evidence type="ECO:0000313" key="5">
    <source>
        <dbReference type="EMBL" id="KAI1887606.1"/>
    </source>
</evidence>
<dbReference type="OrthoDB" id="8741746at2759"/>
<dbReference type="EMBL" id="JAERUA010000018">
    <property type="protein sequence ID" value="KAI1887606.1"/>
    <property type="molecule type" value="Genomic_DNA"/>
</dbReference>
<keyword evidence="6" id="KW-1185">Reference proteome</keyword>
<dbReference type="Gene3D" id="2.60.40.10">
    <property type="entry name" value="Immunoglobulins"/>
    <property type="match status" value="2"/>
</dbReference>
<feature type="domain" description="Ig-like" evidence="4">
    <location>
        <begin position="133"/>
        <end position="223"/>
    </location>
</feature>
<keyword evidence="2" id="KW-0812">Transmembrane</keyword>
<feature type="transmembrane region" description="Helical" evidence="2">
    <location>
        <begin position="239"/>
        <end position="262"/>
    </location>
</feature>
<dbReference type="PANTHER" id="PTHR21063:SF4">
    <property type="entry name" value="CD48 ANTIGEN-RELATED"/>
    <property type="match status" value="1"/>
</dbReference>
<dbReference type="InterPro" id="IPR013783">
    <property type="entry name" value="Ig-like_fold"/>
</dbReference>
<dbReference type="Pfam" id="PF07686">
    <property type="entry name" value="V-set"/>
    <property type="match status" value="1"/>
</dbReference>
<reference evidence="5" key="1">
    <citation type="submission" date="2021-01" db="EMBL/GenBank/DDBJ databases">
        <authorList>
            <person name="Zahm M."/>
            <person name="Roques C."/>
            <person name="Cabau C."/>
            <person name="Klopp C."/>
            <person name="Donnadieu C."/>
            <person name="Jouanno E."/>
            <person name="Lampietro C."/>
            <person name="Louis A."/>
            <person name="Herpin A."/>
            <person name="Echchiki A."/>
            <person name="Berthelot C."/>
            <person name="Parey E."/>
            <person name="Roest-Crollius H."/>
            <person name="Braasch I."/>
            <person name="Postlethwait J."/>
            <person name="Bobe J."/>
            <person name="Montfort J."/>
            <person name="Bouchez O."/>
            <person name="Begum T."/>
            <person name="Mejri S."/>
            <person name="Adams A."/>
            <person name="Chen W.-J."/>
            <person name="Guiguen Y."/>
        </authorList>
    </citation>
    <scope>NUCLEOTIDE SEQUENCE</scope>
    <source>
        <tissue evidence="5">Blood</tissue>
    </source>
</reference>
<dbReference type="SUPFAM" id="SSF48726">
    <property type="entry name" value="Immunoglobulin"/>
    <property type="match status" value="2"/>
</dbReference>
<dbReference type="PROSITE" id="PS50835">
    <property type="entry name" value="IG_LIKE"/>
    <property type="match status" value="1"/>
</dbReference>
<sequence>MNCNISHNVKHHIWTTLLFLLSDLLCAVKSELRTLKETEGNTVTLNPHLTQEKRDSDILWLFRHESSDTVIAVRFKGQIETDYIDRFRDRLQLDRQTGSLTISNLTTSDSGVYHIQGSLVKFNLTIYSPVCKPVIKNITQSPSVSQRRSVSTPVVSKRCSVLCSVENGREVTLSWQSEGEILNHTSSPDLNTNLSLPLEIEEYNSTYSCVAANPASIETVPLNTEELCPKDPDPPPRNYLLPAVLIPLVLIGIVIGSVILLIQLKNKKHKDDENEGAEGGEVNYAELHKRSKRAQQPSEGALCGLESETEDRTVYADVCT</sequence>
<name>A0A8T3CTC1_9TELE</name>